<proteinExistence type="predicted"/>
<comment type="caution">
    <text evidence="1">The sequence shown here is derived from an EMBL/GenBank/DDBJ whole genome shotgun (WGS) entry which is preliminary data.</text>
</comment>
<accession>A0ABV4WLG6</accession>
<sequence length="75" mass="8805">MSWWLEIVTKKPNCIYYFGPFDTLREAELEKGGYVEDLRQEQAEIIDTRIKFFNPLELTIDLEDPGKERGIKVPA</sequence>
<dbReference type="RefSeq" id="WP_413278001.1">
    <property type="nucleotide sequence ID" value="NZ_JBHFNT010000116.1"/>
</dbReference>
<keyword evidence="2" id="KW-1185">Reference proteome</keyword>
<organism evidence="1 2">
    <name type="scientific">Floridaenema evergladense BLCC-F167</name>
    <dbReference type="NCBI Taxonomy" id="3153639"/>
    <lineage>
        <taxon>Bacteria</taxon>
        <taxon>Bacillati</taxon>
        <taxon>Cyanobacteriota</taxon>
        <taxon>Cyanophyceae</taxon>
        <taxon>Oscillatoriophycideae</taxon>
        <taxon>Aerosakkonematales</taxon>
        <taxon>Aerosakkonemataceae</taxon>
        <taxon>Floridanema</taxon>
        <taxon>Floridanema evergladense</taxon>
    </lineage>
</organism>
<evidence type="ECO:0000313" key="2">
    <source>
        <dbReference type="Proteomes" id="UP001576780"/>
    </source>
</evidence>
<gene>
    <name evidence="1" type="ORF">ACE1CA_13750</name>
</gene>
<dbReference type="Proteomes" id="UP001576780">
    <property type="component" value="Unassembled WGS sequence"/>
</dbReference>
<reference evidence="1 2" key="1">
    <citation type="submission" date="2024-09" db="EMBL/GenBank/DDBJ databases">
        <title>Floridaenema gen nov. (Aerosakkonemataceae, Aerosakkonematales ord. nov., Cyanobacteria) from benthic tropical and subtropical fresh waters, with the description of four new species.</title>
        <authorList>
            <person name="Moretto J.A."/>
            <person name="Berthold D.E."/>
            <person name="Lefler F.W."/>
            <person name="Huang I.-S."/>
            <person name="Laughinghouse H. IV."/>
        </authorList>
    </citation>
    <scope>NUCLEOTIDE SEQUENCE [LARGE SCALE GENOMIC DNA]</scope>
    <source>
        <strain evidence="1 2">BLCC-F167</strain>
    </source>
</reference>
<dbReference type="InterPro" id="IPR014945">
    <property type="entry name" value="DUF1816"/>
</dbReference>
<name>A0ABV4WLG6_9CYAN</name>
<dbReference type="Pfam" id="PF08846">
    <property type="entry name" value="DUF1816"/>
    <property type="match status" value="1"/>
</dbReference>
<evidence type="ECO:0000313" key="1">
    <source>
        <dbReference type="EMBL" id="MFB2835591.1"/>
    </source>
</evidence>
<protein>
    <submittedName>
        <fullName evidence="1">DUF1816 domain-containing protein</fullName>
    </submittedName>
</protein>
<dbReference type="EMBL" id="JBHFNT010000116">
    <property type="protein sequence ID" value="MFB2835591.1"/>
    <property type="molecule type" value="Genomic_DNA"/>
</dbReference>